<name>A0A0K2UXJ0_LEPSM</name>
<keyword evidence="1" id="KW-0472">Membrane</keyword>
<proteinExistence type="predicted"/>
<keyword evidence="1" id="KW-1133">Transmembrane helix</keyword>
<dbReference type="EMBL" id="HACA01025449">
    <property type="protein sequence ID" value="CDW42810.1"/>
    <property type="molecule type" value="Transcribed_RNA"/>
</dbReference>
<evidence type="ECO:0000313" key="2">
    <source>
        <dbReference type="EMBL" id="CDW42810.1"/>
    </source>
</evidence>
<feature type="transmembrane region" description="Helical" evidence="1">
    <location>
        <begin position="26"/>
        <end position="50"/>
    </location>
</feature>
<protein>
    <submittedName>
        <fullName evidence="2">Uncharacterized protein</fullName>
    </submittedName>
</protein>
<reference evidence="2" key="1">
    <citation type="submission" date="2014-05" db="EMBL/GenBank/DDBJ databases">
        <authorList>
            <person name="Chronopoulou M."/>
        </authorList>
    </citation>
    <scope>NUCLEOTIDE SEQUENCE</scope>
    <source>
        <tissue evidence="2">Whole organism</tissue>
    </source>
</reference>
<dbReference type="AlphaFoldDB" id="A0A0K2UXJ0"/>
<sequence length="59" mass="7382">MKTWDREESFFILENIVHGSKTYPPFVVFVFINYIFRFTFLETWFTTLFLSAKFRRRLF</sequence>
<accession>A0A0K2UXJ0</accession>
<keyword evidence="1" id="KW-0812">Transmembrane</keyword>
<organism evidence="2">
    <name type="scientific">Lepeophtheirus salmonis</name>
    <name type="common">Salmon louse</name>
    <name type="synonym">Caligus salmonis</name>
    <dbReference type="NCBI Taxonomy" id="72036"/>
    <lineage>
        <taxon>Eukaryota</taxon>
        <taxon>Metazoa</taxon>
        <taxon>Ecdysozoa</taxon>
        <taxon>Arthropoda</taxon>
        <taxon>Crustacea</taxon>
        <taxon>Multicrustacea</taxon>
        <taxon>Hexanauplia</taxon>
        <taxon>Copepoda</taxon>
        <taxon>Siphonostomatoida</taxon>
        <taxon>Caligidae</taxon>
        <taxon>Lepeophtheirus</taxon>
    </lineage>
</organism>
<evidence type="ECO:0000256" key="1">
    <source>
        <dbReference type="SAM" id="Phobius"/>
    </source>
</evidence>